<feature type="domain" description="N-acetyltransferase" evidence="1">
    <location>
        <begin position="4"/>
        <end position="169"/>
    </location>
</feature>
<keyword evidence="3" id="KW-1185">Reference proteome</keyword>
<accession>A0ABQ1L4F3</accession>
<dbReference type="Proteomes" id="UP000645462">
    <property type="component" value="Unassembled WGS sequence"/>
</dbReference>
<evidence type="ECO:0000313" key="2">
    <source>
        <dbReference type="EMBL" id="GGC17712.1"/>
    </source>
</evidence>
<evidence type="ECO:0000313" key="3">
    <source>
        <dbReference type="Proteomes" id="UP000645462"/>
    </source>
</evidence>
<dbReference type="PANTHER" id="PTHR43305:SF1">
    <property type="entry name" value="FAMILY N-ACETYLTRANSFERASE, PUTATIVE (AFU_ORTHOLOGUE AFUA_2G01380)-RELATED"/>
    <property type="match status" value="1"/>
</dbReference>
<dbReference type="SUPFAM" id="SSF55729">
    <property type="entry name" value="Acyl-CoA N-acyltransferases (Nat)"/>
    <property type="match status" value="1"/>
</dbReference>
<dbReference type="Gene3D" id="3.40.630.30">
    <property type="match status" value="1"/>
</dbReference>
<evidence type="ECO:0000259" key="1">
    <source>
        <dbReference type="PROSITE" id="PS51186"/>
    </source>
</evidence>
<organism evidence="2 3">
    <name type="scientific">Marivita lacus</name>
    <dbReference type="NCBI Taxonomy" id="1323742"/>
    <lineage>
        <taxon>Bacteria</taxon>
        <taxon>Pseudomonadati</taxon>
        <taxon>Pseudomonadota</taxon>
        <taxon>Alphaproteobacteria</taxon>
        <taxon>Rhodobacterales</taxon>
        <taxon>Roseobacteraceae</taxon>
        <taxon>Marivita</taxon>
    </lineage>
</organism>
<proteinExistence type="predicted"/>
<dbReference type="Pfam" id="PF00583">
    <property type="entry name" value="Acetyltransf_1"/>
    <property type="match status" value="1"/>
</dbReference>
<gene>
    <name evidence="2" type="ORF">GCM10011363_37840</name>
</gene>
<dbReference type="RefSeq" id="WP_188483661.1">
    <property type="nucleotide sequence ID" value="NZ_BMFC01000013.1"/>
</dbReference>
<protein>
    <recommendedName>
        <fullName evidence="1">N-acetyltransferase domain-containing protein</fullName>
    </recommendedName>
</protein>
<dbReference type="CDD" id="cd04301">
    <property type="entry name" value="NAT_SF"/>
    <property type="match status" value="1"/>
</dbReference>
<dbReference type="InterPro" id="IPR052777">
    <property type="entry name" value="Acetyltransferase_Enz"/>
</dbReference>
<dbReference type="InterPro" id="IPR000182">
    <property type="entry name" value="GNAT_dom"/>
</dbReference>
<dbReference type="PANTHER" id="PTHR43305">
    <property type="entry name" value="FAMILY N-ACETYLTRANSFERASE, PUTATIVE (AFU_ORTHOLOGUE AFUA_2G01380)-RELATED"/>
    <property type="match status" value="1"/>
</dbReference>
<reference evidence="3" key="1">
    <citation type="journal article" date="2019" name="Int. J. Syst. Evol. Microbiol.">
        <title>The Global Catalogue of Microorganisms (GCM) 10K type strain sequencing project: providing services to taxonomists for standard genome sequencing and annotation.</title>
        <authorList>
            <consortium name="The Broad Institute Genomics Platform"/>
            <consortium name="The Broad Institute Genome Sequencing Center for Infectious Disease"/>
            <person name="Wu L."/>
            <person name="Ma J."/>
        </authorList>
    </citation>
    <scope>NUCLEOTIDE SEQUENCE [LARGE SCALE GENOMIC DNA]</scope>
    <source>
        <strain evidence="3">CGMCC 1.12478</strain>
    </source>
</reference>
<sequence length="179" mass="19479">MAVDIARAKTPEDLDAVRLLIRDFFAWAIAHVAEDGKSPNDSVFANLDAELAGLPGRFGPPSGCLLLAKLDGAPVGCVAFYGQDATTMEIKRMFVRPEAWGKGVGRRMLEMLLTEAAAAGYTHYRLSTHYKLHSAQALYRQAGFREVPGSKDFPGIVEGVDICMEMTPVHDAAKENRLA</sequence>
<name>A0ABQ1L4F3_9RHOB</name>
<comment type="caution">
    <text evidence="2">The sequence shown here is derived from an EMBL/GenBank/DDBJ whole genome shotgun (WGS) entry which is preliminary data.</text>
</comment>
<dbReference type="InterPro" id="IPR016181">
    <property type="entry name" value="Acyl_CoA_acyltransferase"/>
</dbReference>
<dbReference type="PROSITE" id="PS51186">
    <property type="entry name" value="GNAT"/>
    <property type="match status" value="1"/>
</dbReference>
<dbReference type="EMBL" id="BMFC01000013">
    <property type="protein sequence ID" value="GGC17712.1"/>
    <property type="molecule type" value="Genomic_DNA"/>
</dbReference>